<evidence type="ECO:0000313" key="2">
    <source>
        <dbReference type="EMBL" id="EWM21187.1"/>
    </source>
</evidence>
<reference evidence="2 3" key="1">
    <citation type="journal article" date="2014" name="Mol. Plant">
        <title>Chromosome Scale Genome Assembly and Transcriptome Profiling of Nannochloropsis gaditana in Nitrogen Depletion.</title>
        <authorList>
            <person name="Corteggiani Carpinelli E."/>
            <person name="Telatin A."/>
            <person name="Vitulo N."/>
            <person name="Forcato C."/>
            <person name="D'Angelo M."/>
            <person name="Schiavon R."/>
            <person name="Vezzi A."/>
            <person name="Giacometti G.M."/>
            <person name="Morosinotto T."/>
            <person name="Valle G."/>
        </authorList>
    </citation>
    <scope>NUCLEOTIDE SEQUENCE [LARGE SCALE GENOMIC DNA]</scope>
    <source>
        <strain evidence="2 3">B-31</strain>
    </source>
</reference>
<name>W7T349_9STRA</name>
<sequence length="352" mass="37794">MPGREQERKEEGGGEQELDGFLPQRLLETLALWPATAPVVVVTPFPLPPALHHHLLRHHPSVLFLPFFEAGEDRREGGRARERFHPLPYKAMVNRGLDAVSSRYVFGPLDPSKIQLEGGREGGREGVYRVLMAAMKDVEGRERKGGWGGGRGGNAIVLPVLASEEGGGEGGREDGEEGKVAQGWLSLPSSRQTKRGKGPILPSLPPSMWHVLQGARQEALLLVEGPLFSFNWWAQPRVQAPVLLLDLNVPPVGREMGSGGGRGGGGREGGCLCGGWRSWAGTSASTRSGPGAWPCSATVSMPSLPPPSPYGSSLPRRTTPLRGDIWMVVGRRKRRGQMKGSVGVLTGCSHGM</sequence>
<accession>W7T349</accession>
<gene>
    <name evidence="2" type="ORF">Naga_100624g1</name>
</gene>
<proteinExistence type="predicted"/>
<evidence type="ECO:0000256" key="1">
    <source>
        <dbReference type="SAM" id="MobiDB-lite"/>
    </source>
</evidence>
<keyword evidence="3" id="KW-1185">Reference proteome</keyword>
<dbReference type="AlphaFoldDB" id="W7T349"/>
<organism evidence="2 3">
    <name type="scientific">Nannochloropsis gaditana</name>
    <dbReference type="NCBI Taxonomy" id="72520"/>
    <lineage>
        <taxon>Eukaryota</taxon>
        <taxon>Sar</taxon>
        <taxon>Stramenopiles</taxon>
        <taxon>Ochrophyta</taxon>
        <taxon>Eustigmatophyceae</taxon>
        <taxon>Eustigmatales</taxon>
        <taxon>Monodopsidaceae</taxon>
        <taxon>Nannochloropsis</taxon>
    </lineage>
</organism>
<feature type="compositionally biased region" description="Basic and acidic residues" evidence="1">
    <location>
        <begin position="1"/>
        <end position="12"/>
    </location>
</feature>
<protein>
    <submittedName>
        <fullName evidence="2">Uncharacterized protein</fullName>
    </submittedName>
</protein>
<dbReference type="Proteomes" id="UP000019335">
    <property type="component" value="Unassembled WGS sequence"/>
</dbReference>
<comment type="caution">
    <text evidence="2">The sequence shown here is derived from an EMBL/GenBank/DDBJ whole genome shotgun (WGS) entry which is preliminary data.</text>
</comment>
<dbReference type="EMBL" id="AZIL01002615">
    <property type="protein sequence ID" value="EWM21187.1"/>
    <property type="molecule type" value="Genomic_DNA"/>
</dbReference>
<evidence type="ECO:0000313" key="3">
    <source>
        <dbReference type="Proteomes" id="UP000019335"/>
    </source>
</evidence>
<feature type="region of interest" description="Disordered" evidence="1">
    <location>
        <begin position="1"/>
        <end position="20"/>
    </location>
</feature>